<dbReference type="AlphaFoldDB" id="A0A084AMW0"/>
<keyword evidence="4" id="KW-1185">Reference proteome</keyword>
<proteinExistence type="predicted"/>
<sequence length="182" mass="18156">MSFRKLAIAAALVASAVVEAAIISPTGTGIRGSSVALAFEGTAHTSVGSERPPRYSNRTTTSPQLTADASNITISALTPAGPLLGAAASDLPVVLNGTLAAAGCVTTVTAPPDPCPTDATVHVYPATSTAYVAVECGSCTAVEVVTEPMVRCAVPTGQVVVTEVNPTTTFSPACFASAVAFF</sequence>
<keyword evidence="2" id="KW-0732">Signal</keyword>
<dbReference type="HOGENOM" id="CLU_1497179_0_0_1"/>
<protein>
    <submittedName>
        <fullName evidence="3">Uncharacterized protein</fullName>
    </submittedName>
</protein>
<accession>A0A084AMW0</accession>
<feature type="chain" id="PRO_5001770849" evidence="2">
    <location>
        <begin position="21"/>
        <end position="182"/>
    </location>
</feature>
<evidence type="ECO:0000256" key="1">
    <source>
        <dbReference type="SAM" id="MobiDB-lite"/>
    </source>
</evidence>
<evidence type="ECO:0000313" key="4">
    <source>
        <dbReference type="Proteomes" id="UP000028045"/>
    </source>
</evidence>
<dbReference type="Proteomes" id="UP000028045">
    <property type="component" value="Unassembled WGS sequence"/>
</dbReference>
<evidence type="ECO:0000313" key="3">
    <source>
        <dbReference type="EMBL" id="KEY66639.1"/>
    </source>
</evidence>
<dbReference type="EMBL" id="KL648650">
    <property type="protein sequence ID" value="KEY66639.1"/>
    <property type="molecule type" value="Genomic_DNA"/>
</dbReference>
<dbReference type="OrthoDB" id="10464365at2759"/>
<feature type="signal peptide" evidence="2">
    <location>
        <begin position="1"/>
        <end position="20"/>
    </location>
</feature>
<reference evidence="3 4" key="1">
    <citation type="journal article" date="2014" name="BMC Genomics">
        <title>Comparative genome sequencing reveals chemotype-specific gene clusters in the toxigenic black mold Stachybotrys.</title>
        <authorList>
            <person name="Semeiks J."/>
            <person name="Borek D."/>
            <person name="Otwinowski Z."/>
            <person name="Grishin N.V."/>
        </authorList>
    </citation>
    <scope>NUCLEOTIDE SEQUENCE [LARGE SCALE GENOMIC DNA]</scope>
    <source>
        <strain evidence="4">CBS 109288 / IBT 7711</strain>
    </source>
</reference>
<gene>
    <name evidence="3" type="ORF">S7711_01933</name>
</gene>
<feature type="region of interest" description="Disordered" evidence="1">
    <location>
        <begin position="44"/>
        <end position="63"/>
    </location>
</feature>
<evidence type="ECO:0000256" key="2">
    <source>
        <dbReference type="SAM" id="SignalP"/>
    </source>
</evidence>
<organism evidence="3 4">
    <name type="scientific">Stachybotrys chartarum (strain CBS 109288 / IBT 7711)</name>
    <name type="common">Toxic black mold</name>
    <name type="synonym">Stilbospora chartarum</name>
    <dbReference type="NCBI Taxonomy" id="1280523"/>
    <lineage>
        <taxon>Eukaryota</taxon>
        <taxon>Fungi</taxon>
        <taxon>Dikarya</taxon>
        <taxon>Ascomycota</taxon>
        <taxon>Pezizomycotina</taxon>
        <taxon>Sordariomycetes</taxon>
        <taxon>Hypocreomycetidae</taxon>
        <taxon>Hypocreales</taxon>
        <taxon>Stachybotryaceae</taxon>
        <taxon>Stachybotrys</taxon>
    </lineage>
</organism>
<name>A0A084AMW0_STACB</name>